<accession>A0A0H2RJQ7</accession>
<name>A0A0H2RJQ7_9AGAM</name>
<dbReference type="AlphaFoldDB" id="A0A0H2RJQ7"/>
<evidence type="ECO:0000313" key="3">
    <source>
        <dbReference type="EMBL" id="KLO05006.1"/>
    </source>
</evidence>
<gene>
    <name evidence="3" type="ORF">SCHPADRAFT_911311</name>
</gene>
<evidence type="ECO:0000256" key="1">
    <source>
        <dbReference type="SAM" id="MobiDB-lite"/>
    </source>
</evidence>
<organism evidence="3 4">
    <name type="scientific">Schizopora paradoxa</name>
    <dbReference type="NCBI Taxonomy" id="27342"/>
    <lineage>
        <taxon>Eukaryota</taxon>
        <taxon>Fungi</taxon>
        <taxon>Dikarya</taxon>
        <taxon>Basidiomycota</taxon>
        <taxon>Agaricomycotina</taxon>
        <taxon>Agaricomycetes</taxon>
        <taxon>Hymenochaetales</taxon>
        <taxon>Schizoporaceae</taxon>
        <taxon>Schizopora</taxon>
    </lineage>
</organism>
<dbReference type="GO" id="GO:0005829">
    <property type="term" value="C:cytosol"/>
    <property type="evidence" value="ECO:0007669"/>
    <property type="project" value="TreeGrafter"/>
</dbReference>
<dbReference type="PANTHER" id="PTHR11365">
    <property type="entry name" value="5-OXOPROLINASE RELATED"/>
    <property type="match status" value="1"/>
</dbReference>
<proteinExistence type="predicted"/>
<dbReference type="Pfam" id="PF02538">
    <property type="entry name" value="Hydantoinase_B"/>
    <property type="match status" value="1"/>
</dbReference>
<feature type="domain" description="Hydantoinase B/oxoprolinase" evidence="2">
    <location>
        <begin position="19"/>
        <end position="577"/>
    </location>
</feature>
<dbReference type="Proteomes" id="UP000053477">
    <property type="component" value="Unassembled WGS sequence"/>
</dbReference>
<dbReference type="GO" id="GO:0017168">
    <property type="term" value="F:5-oxoprolinase (ATP-hydrolyzing) activity"/>
    <property type="evidence" value="ECO:0007669"/>
    <property type="project" value="TreeGrafter"/>
</dbReference>
<dbReference type="PANTHER" id="PTHR11365:SF2">
    <property type="entry name" value="5-OXOPROLINASE"/>
    <property type="match status" value="1"/>
</dbReference>
<reference evidence="3 4" key="1">
    <citation type="submission" date="2015-04" db="EMBL/GenBank/DDBJ databases">
        <title>Complete genome sequence of Schizopora paradoxa KUC8140, a cosmopolitan wood degrader in East Asia.</title>
        <authorList>
            <consortium name="DOE Joint Genome Institute"/>
            <person name="Min B."/>
            <person name="Park H."/>
            <person name="Jang Y."/>
            <person name="Kim J.-J."/>
            <person name="Kim K.H."/>
            <person name="Pangilinan J."/>
            <person name="Lipzen A."/>
            <person name="Riley R."/>
            <person name="Grigoriev I.V."/>
            <person name="Spatafora J.W."/>
            <person name="Choi I.-G."/>
        </authorList>
    </citation>
    <scope>NUCLEOTIDE SEQUENCE [LARGE SCALE GENOMIC DNA]</scope>
    <source>
        <strain evidence="3 4">KUC8140</strain>
    </source>
</reference>
<dbReference type="InParanoid" id="A0A0H2RJQ7"/>
<keyword evidence="4" id="KW-1185">Reference proteome</keyword>
<evidence type="ECO:0000259" key="2">
    <source>
        <dbReference type="Pfam" id="PF02538"/>
    </source>
</evidence>
<feature type="compositionally biased region" description="Basic and acidic residues" evidence="1">
    <location>
        <begin position="531"/>
        <end position="548"/>
    </location>
</feature>
<dbReference type="InterPro" id="IPR003692">
    <property type="entry name" value="Hydantoinase_B"/>
</dbReference>
<feature type="region of interest" description="Disordered" evidence="1">
    <location>
        <begin position="525"/>
        <end position="548"/>
    </location>
</feature>
<dbReference type="InterPro" id="IPR045079">
    <property type="entry name" value="Oxoprolinase-like"/>
</dbReference>
<dbReference type="EMBL" id="KQ086383">
    <property type="protein sequence ID" value="KLO05006.1"/>
    <property type="molecule type" value="Genomic_DNA"/>
</dbReference>
<dbReference type="OrthoDB" id="3643at2759"/>
<dbReference type="STRING" id="27342.A0A0H2RJQ7"/>
<evidence type="ECO:0000313" key="4">
    <source>
        <dbReference type="Proteomes" id="UP000053477"/>
    </source>
</evidence>
<dbReference type="GO" id="GO:0006749">
    <property type="term" value="P:glutathione metabolic process"/>
    <property type="evidence" value="ECO:0007669"/>
    <property type="project" value="TreeGrafter"/>
</dbReference>
<sequence length="615" mass="66061">MSTDFNVSDAQKPSSKGPDPILLTLFANRFMSVAEAMGRSLQQTSISTNIKERLDFSCALFAPDGELVANAPFIPIHLGAMSFAVQYQTKLHGRSLKDGDVLMTNSPRAGGSHLPDITIITPVFEANSDEIIFFVASRGHHADVGGILPGSMPPTSVNIFEEGAEIVSFKIVSGGVFDKDGLYERMIDIPGRYPGSSGCRNIKDVESDLKAQIAANHKGIQLIRAMVNEYGLVTVQEYMFHIRNNAEMSVRNLLREVAERAGTNVLQAVDYLDDGSPIKLKVEIDVKKGSAVLDFDGTGPEVRNNLNTPTPVVHSAVIYCMRAMLDVDIPLNAGCLVPLEIKIPKKSLLLPSPTAAVCAGNVLTSQRIVDVVLKAFNACAASQGCTNNLTFGEGGKDKEGKISAGWGYYETIAGGSGAGPGWHGTSGVHTHITNTRIGDVEILERRYPVLIHRFGLRDGSGGEGKYKGGDGVVRDFEFMHKLQVSILSERRTRQPYGAAGGGPGMMGRNIWVKQLRKEDGDLLDEAQADPLADKENKRPSSTLREPREINIGGKATILMGKGDRLVIETPGGGAWGSVDEEEEGKHVGIVNKAKGLVEWAARGSLAERAAAQAGF</sequence>
<protein>
    <submittedName>
        <fullName evidence="3">Hydantoinase B/oxoprolinase</fullName>
    </submittedName>
</protein>